<dbReference type="Pfam" id="PF19586">
    <property type="entry name" value="DUF6093"/>
    <property type="match status" value="1"/>
</dbReference>
<keyword evidence="2" id="KW-1185">Reference proteome</keyword>
<organism evidence="1 2">
    <name type="scientific">Nesterenkonia lacusekhoensis</name>
    <dbReference type="NCBI Taxonomy" id="150832"/>
    <lineage>
        <taxon>Bacteria</taxon>
        <taxon>Bacillati</taxon>
        <taxon>Actinomycetota</taxon>
        <taxon>Actinomycetes</taxon>
        <taxon>Micrococcales</taxon>
        <taxon>Micrococcaceae</taxon>
        <taxon>Nesterenkonia</taxon>
    </lineage>
</organism>
<accession>A0ABS4SZ32</accession>
<reference evidence="1 2" key="1">
    <citation type="submission" date="2021-03" db="EMBL/GenBank/DDBJ databases">
        <title>Sequencing the genomes of 1000 actinobacteria strains.</title>
        <authorList>
            <person name="Klenk H.-P."/>
        </authorList>
    </citation>
    <scope>NUCLEOTIDE SEQUENCE [LARGE SCALE GENOMIC DNA]</scope>
    <source>
        <strain evidence="1 2">DSM 12544</strain>
    </source>
</reference>
<comment type="caution">
    <text evidence="1">The sequence shown here is derived from an EMBL/GenBank/DDBJ whole genome shotgun (WGS) entry which is preliminary data.</text>
</comment>
<dbReference type="Proteomes" id="UP001519331">
    <property type="component" value="Unassembled WGS sequence"/>
</dbReference>
<sequence>MPTRALLARGREAAERLMTDTVRVERRTGGTTLDPETGRDVPVFETVYAGRGKLSSTPSTGETYESGEHSYLVESPRLHLPIDVSVRPGDEAVVTATETENASVGARMRLRDLNRGTHRTAQRWNVEVITG</sequence>
<dbReference type="InterPro" id="IPR046075">
    <property type="entry name" value="DUF6093"/>
</dbReference>
<protein>
    <submittedName>
        <fullName evidence="1">Uncharacterized protein</fullName>
    </submittedName>
</protein>
<proteinExistence type="predicted"/>
<dbReference type="RefSeq" id="WP_378579173.1">
    <property type="nucleotide sequence ID" value="NZ_JAGINX010000001.1"/>
</dbReference>
<evidence type="ECO:0000313" key="1">
    <source>
        <dbReference type="EMBL" id="MBP2317398.1"/>
    </source>
</evidence>
<gene>
    <name evidence="1" type="ORF">JOF45_000417</name>
</gene>
<name>A0ABS4SZ32_9MICC</name>
<evidence type="ECO:0000313" key="2">
    <source>
        <dbReference type="Proteomes" id="UP001519331"/>
    </source>
</evidence>
<dbReference type="EMBL" id="JAGINX010000001">
    <property type="protein sequence ID" value="MBP2317398.1"/>
    <property type="molecule type" value="Genomic_DNA"/>
</dbReference>